<dbReference type="EMBL" id="JAVRET010000024">
    <property type="protein sequence ID" value="MDT0409895.1"/>
    <property type="molecule type" value="Genomic_DNA"/>
</dbReference>
<evidence type="ECO:0000256" key="1">
    <source>
        <dbReference type="SAM" id="MobiDB-lite"/>
    </source>
</evidence>
<proteinExistence type="predicted"/>
<name>A0ABU2R2G2_9ACTN</name>
<keyword evidence="3" id="KW-1185">Reference proteome</keyword>
<dbReference type="RefSeq" id="WP_010264274.1">
    <property type="nucleotide sequence ID" value="NZ_JAVRET010000024.1"/>
</dbReference>
<comment type="caution">
    <text evidence="2">The sequence shown here is derived from an EMBL/GenBank/DDBJ whole genome shotgun (WGS) entry which is preliminary data.</text>
</comment>
<evidence type="ECO:0000313" key="3">
    <source>
        <dbReference type="Proteomes" id="UP001183610"/>
    </source>
</evidence>
<evidence type="ECO:0000313" key="2">
    <source>
        <dbReference type="EMBL" id="MDT0409895.1"/>
    </source>
</evidence>
<dbReference type="Proteomes" id="UP001183610">
    <property type="component" value="Unassembled WGS sequence"/>
</dbReference>
<accession>A0ABU2R2G2</accession>
<organism evidence="2 3">
    <name type="scientific">Streptomyces evansiae</name>
    <dbReference type="NCBI Taxonomy" id="3075535"/>
    <lineage>
        <taxon>Bacteria</taxon>
        <taxon>Bacillati</taxon>
        <taxon>Actinomycetota</taxon>
        <taxon>Actinomycetes</taxon>
        <taxon>Kitasatosporales</taxon>
        <taxon>Streptomycetaceae</taxon>
        <taxon>Streptomyces</taxon>
    </lineage>
</organism>
<reference evidence="3" key="1">
    <citation type="submission" date="2023-07" db="EMBL/GenBank/DDBJ databases">
        <title>30 novel species of actinomycetes from the DSMZ collection.</title>
        <authorList>
            <person name="Nouioui I."/>
        </authorList>
    </citation>
    <scope>NUCLEOTIDE SEQUENCE [LARGE SCALE GENOMIC DNA]</scope>
    <source>
        <strain evidence="3">DSM 41979</strain>
    </source>
</reference>
<sequence>MPKLLRKGAGQPLRDAMSARGLSGPRLAEQTRRVDPAGRGVSPATIGRLTGTGKTARDACEMATAWWIAEALDEPLQSLFRMPTHSTATVER</sequence>
<protein>
    <submittedName>
        <fullName evidence="2">XRE family transcriptional regulator</fullName>
    </submittedName>
</protein>
<feature type="region of interest" description="Disordered" evidence="1">
    <location>
        <begin position="1"/>
        <end position="53"/>
    </location>
</feature>
<gene>
    <name evidence="2" type="ORF">RM698_12640</name>
</gene>